<dbReference type="RefSeq" id="WP_066969275.1">
    <property type="nucleotide sequence ID" value="NZ_CP023449.1"/>
</dbReference>
<dbReference type="Pfam" id="PF13378">
    <property type="entry name" value="MR_MLE_C"/>
    <property type="match status" value="1"/>
</dbReference>
<dbReference type="OrthoDB" id="9802699at2"/>
<dbReference type="GO" id="GO:0046872">
    <property type="term" value="F:metal ion binding"/>
    <property type="evidence" value="ECO:0007669"/>
    <property type="project" value="UniProtKB-KW"/>
</dbReference>
<dbReference type="SFLD" id="SFLDS00001">
    <property type="entry name" value="Enolase"/>
    <property type="match status" value="1"/>
</dbReference>
<gene>
    <name evidence="4" type="ORF">COO09_22225</name>
</gene>
<dbReference type="Proteomes" id="UP000218934">
    <property type="component" value="Unassembled WGS sequence"/>
</dbReference>
<dbReference type="InterPro" id="IPR013341">
    <property type="entry name" value="Mandelate_racemase_N_dom"/>
</dbReference>
<evidence type="ECO:0000313" key="5">
    <source>
        <dbReference type="Proteomes" id="UP000218934"/>
    </source>
</evidence>
<dbReference type="InterPro" id="IPR029017">
    <property type="entry name" value="Enolase-like_N"/>
</dbReference>
<dbReference type="EMBL" id="NWUF01000036">
    <property type="protein sequence ID" value="PCE40076.1"/>
    <property type="molecule type" value="Genomic_DNA"/>
</dbReference>
<evidence type="ECO:0000256" key="2">
    <source>
        <dbReference type="ARBA" id="ARBA00022723"/>
    </source>
</evidence>
<dbReference type="InterPro" id="IPR013342">
    <property type="entry name" value="Mandelate_racemase_C"/>
</dbReference>
<dbReference type="KEGG" id="rdi:CMV14_15955"/>
<dbReference type="InterPro" id="IPR036849">
    <property type="entry name" value="Enolase-like_C_sf"/>
</dbReference>
<evidence type="ECO:0000256" key="1">
    <source>
        <dbReference type="ARBA" id="ARBA00008031"/>
    </source>
</evidence>
<dbReference type="SFLD" id="SFLDG00180">
    <property type="entry name" value="muconate_cycloisomerase"/>
    <property type="match status" value="1"/>
</dbReference>
<protein>
    <submittedName>
        <fullName evidence="4">Mandelate racemase</fullName>
    </submittedName>
</protein>
<dbReference type="InterPro" id="IPR029065">
    <property type="entry name" value="Enolase_C-like"/>
</dbReference>
<comment type="caution">
    <text evidence="4">The sequence shown here is derived from an EMBL/GenBank/DDBJ whole genome shotgun (WGS) entry which is preliminary data.</text>
</comment>
<accession>A0A2A4FQW7</accession>
<feature type="domain" description="Mandelate racemase/muconate lactonizing enzyme C-terminal" evidence="3">
    <location>
        <begin position="144"/>
        <end position="242"/>
    </location>
</feature>
<proteinExistence type="inferred from homology"/>
<sequence>MRITKVECIPVHTPLKRPIIIATTNISKLDQVVLKVHTDEGHVGIADSGDTSAYYHGETHHSIAGIIATQFAPRILIGEDPRNIEKIVGRMDRIVRDNYHAKSMVDTALHDIKGKAFGVPVYQLLGGKTVEAVDCGYVLMAAPAAQLIDEGQKALAAGFKVLKFKPSLNYEESIQTMIDVRRGLGDAARLMIDINGLWHYDEAYSALRRWEKANVNLELIEQPLPYWDIEGMARLRQKVGTPIWADESARELHQIKEIIDRRAADGLFIKVQKAGGLLKAQRWLTLARLSGLPVMCGCMPGSGLEAAPTAHLLVADQWASQFVQENCGPLSIHDTYEIDGPVTGEVALNTPVYKNGRMFAPEGPGLGIELNEEFLREHASSELQARVIE</sequence>
<dbReference type="InterPro" id="IPR034593">
    <property type="entry name" value="DgoD-like"/>
</dbReference>
<dbReference type="CDD" id="cd03315">
    <property type="entry name" value="MLE_like"/>
    <property type="match status" value="1"/>
</dbReference>
<evidence type="ECO:0000259" key="3">
    <source>
        <dbReference type="SMART" id="SM00922"/>
    </source>
</evidence>
<reference evidence="4 5" key="1">
    <citation type="submission" date="2017-09" db="EMBL/GenBank/DDBJ databases">
        <title>The Catabolism of 3,6-Dichlorosalicylic acid is Initiated by the Cytochrome P450 Monooxygenase DsmABC in Rhizorhabdus dicambivorans Ndbn-20.</title>
        <authorList>
            <person name="Na L."/>
        </authorList>
    </citation>
    <scope>NUCLEOTIDE SEQUENCE [LARGE SCALE GENOMIC DNA]</scope>
    <source>
        <strain evidence="4 5">Ndbn-20m</strain>
    </source>
</reference>
<dbReference type="AlphaFoldDB" id="A0A2A4FQW7"/>
<dbReference type="PANTHER" id="PTHR48080">
    <property type="entry name" value="D-GALACTONATE DEHYDRATASE-RELATED"/>
    <property type="match status" value="1"/>
</dbReference>
<keyword evidence="2" id="KW-0479">Metal-binding</keyword>
<dbReference type="Gene3D" id="3.20.20.120">
    <property type="entry name" value="Enolase-like C-terminal domain"/>
    <property type="match status" value="1"/>
</dbReference>
<keyword evidence="5" id="KW-1185">Reference proteome</keyword>
<dbReference type="SUPFAM" id="SSF54826">
    <property type="entry name" value="Enolase N-terminal domain-like"/>
    <property type="match status" value="1"/>
</dbReference>
<dbReference type="Gene3D" id="3.30.390.10">
    <property type="entry name" value="Enolase-like, N-terminal domain"/>
    <property type="match status" value="1"/>
</dbReference>
<comment type="similarity">
    <text evidence="1">Belongs to the mandelate racemase/muconate lactonizing enzyme family.</text>
</comment>
<evidence type="ECO:0000313" key="4">
    <source>
        <dbReference type="EMBL" id="PCE40076.1"/>
    </source>
</evidence>
<organism evidence="4 5">
    <name type="scientific">Rhizorhabdus dicambivorans</name>
    <dbReference type="NCBI Taxonomy" id="1850238"/>
    <lineage>
        <taxon>Bacteria</taxon>
        <taxon>Pseudomonadati</taxon>
        <taxon>Pseudomonadota</taxon>
        <taxon>Alphaproteobacteria</taxon>
        <taxon>Sphingomonadales</taxon>
        <taxon>Sphingomonadaceae</taxon>
        <taxon>Rhizorhabdus</taxon>
    </lineage>
</organism>
<dbReference type="SMART" id="SM00922">
    <property type="entry name" value="MR_MLE"/>
    <property type="match status" value="1"/>
</dbReference>
<dbReference type="Pfam" id="PF02746">
    <property type="entry name" value="MR_MLE_N"/>
    <property type="match status" value="1"/>
</dbReference>
<dbReference type="SUPFAM" id="SSF51604">
    <property type="entry name" value="Enolase C-terminal domain-like"/>
    <property type="match status" value="1"/>
</dbReference>
<dbReference type="InterPro" id="IPR034613">
    <property type="entry name" value="Muconate_cycloisomerase_anti"/>
</dbReference>
<dbReference type="PANTHER" id="PTHR48080:SF3">
    <property type="entry name" value="ENOLASE SUPERFAMILY MEMBER DDB_G0284701"/>
    <property type="match status" value="1"/>
</dbReference>
<name>A0A2A4FQW7_9SPHN</name>
<dbReference type="GO" id="GO:0003824">
    <property type="term" value="F:catalytic activity"/>
    <property type="evidence" value="ECO:0007669"/>
    <property type="project" value="UniProtKB-ARBA"/>
</dbReference>